<dbReference type="Proteomes" id="UP000604730">
    <property type="component" value="Unassembled WGS sequence"/>
</dbReference>
<evidence type="ECO:0000259" key="2">
    <source>
        <dbReference type="Pfam" id="PF05168"/>
    </source>
</evidence>
<feature type="domain" description="HEPN" evidence="2">
    <location>
        <begin position="11"/>
        <end position="125"/>
    </location>
</feature>
<evidence type="ECO:0000256" key="1">
    <source>
        <dbReference type="ARBA" id="ARBA00038248"/>
    </source>
</evidence>
<proteinExistence type="inferred from homology"/>
<keyword evidence="4" id="KW-1185">Reference proteome</keyword>
<dbReference type="Pfam" id="PF05168">
    <property type="entry name" value="HEPN"/>
    <property type="match status" value="1"/>
</dbReference>
<dbReference type="EMBL" id="JAEPRJ010000001">
    <property type="protein sequence ID" value="MBK5896470.1"/>
    <property type="molecule type" value="Genomic_DNA"/>
</dbReference>
<comment type="caution">
    <text evidence="3">The sequence shown here is derived from an EMBL/GenBank/DDBJ whole genome shotgun (WGS) entry which is preliminary data.</text>
</comment>
<comment type="similarity">
    <text evidence="1">Belongs to the UPF0332 family.</text>
</comment>
<evidence type="ECO:0000313" key="3">
    <source>
        <dbReference type="EMBL" id="MBK5896470.1"/>
    </source>
</evidence>
<dbReference type="PANTHER" id="PTHR36565">
    <property type="entry name" value="UPF0332 PROTEIN TM_1000"/>
    <property type="match status" value="1"/>
</dbReference>
<gene>
    <name evidence="3" type="ORF">JJN12_01540</name>
</gene>
<organism evidence="3 4">
    <name type="scientific">Catonella massiliensis</name>
    <dbReference type="NCBI Taxonomy" id="2799636"/>
    <lineage>
        <taxon>Bacteria</taxon>
        <taxon>Bacillati</taxon>
        <taxon>Bacillota</taxon>
        <taxon>Clostridia</taxon>
        <taxon>Lachnospirales</taxon>
        <taxon>Lachnospiraceae</taxon>
        <taxon>Catonella</taxon>
    </lineage>
</organism>
<reference evidence="3 4" key="1">
    <citation type="submission" date="2021-01" db="EMBL/GenBank/DDBJ databases">
        <title>Isolation and description of Catonella massiliensis sp. nov., a novel Catonella species, isolated from a stable periodontitis subject.</title>
        <authorList>
            <person name="Antezack A."/>
            <person name="Boxberger M."/>
            <person name="La Scola B."/>
            <person name="Monnet-Corti V."/>
        </authorList>
    </citation>
    <scope>NUCLEOTIDE SEQUENCE [LARGE SCALE GENOMIC DNA]</scope>
    <source>
        <strain evidence="3 4">Marseille-Q4567</strain>
    </source>
</reference>
<protein>
    <submittedName>
        <fullName evidence="3">HEPN domain-containing protein</fullName>
    </submittedName>
</protein>
<accession>A0ABS1IXL9</accession>
<dbReference type="Gene3D" id="1.20.120.330">
    <property type="entry name" value="Nucleotidyltransferases domain 2"/>
    <property type="match status" value="1"/>
</dbReference>
<dbReference type="InterPro" id="IPR007842">
    <property type="entry name" value="HEPN_dom"/>
</dbReference>
<name>A0ABS1IXL9_9FIRM</name>
<sequence length="133" mass="15362">MDSSLIELSKYRFQRSKEIIGDAKLLISDKSFSSSVNRSYYAIFHALRAITALDGFDSSKHSGIIAYINREYVKNGIFDKSLSKILDTSFRLREKADYDDFFIVSKDTAIEQLEKAEVVLNTVEKYLVTRWKQ</sequence>
<dbReference type="PANTHER" id="PTHR36565:SF1">
    <property type="entry name" value="UPF0332 PROTEIN TM_1000"/>
    <property type="match status" value="1"/>
</dbReference>
<evidence type="ECO:0000313" key="4">
    <source>
        <dbReference type="Proteomes" id="UP000604730"/>
    </source>
</evidence>
<dbReference type="InterPro" id="IPR052226">
    <property type="entry name" value="UPF0332_toxin"/>
</dbReference>
<dbReference type="RefSeq" id="WP_208428037.1">
    <property type="nucleotide sequence ID" value="NZ_JAEPRJ010000001.1"/>
</dbReference>